<organism evidence="1 2">
    <name type="scientific">Vaccinium darrowii</name>
    <dbReference type="NCBI Taxonomy" id="229202"/>
    <lineage>
        <taxon>Eukaryota</taxon>
        <taxon>Viridiplantae</taxon>
        <taxon>Streptophyta</taxon>
        <taxon>Embryophyta</taxon>
        <taxon>Tracheophyta</taxon>
        <taxon>Spermatophyta</taxon>
        <taxon>Magnoliopsida</taxon>
        <taxon>eudicotyledons</taxon>
        <taxon>Gunneridae</taxon>
        <taxon>Pentapetalae</taxon>
        <taxon>asterids</taxon>
        <taxon>Ericales</taxon>
        <taxon>Ericaceae</taxon>
        <taxon>Vaccinioideae</taxon>
        <taxon>Vaccinieae</taxon>
        <taxon>Vaccinium</taxon>
    </lineage>
</organism>
<sequence>MGRSLLQFLIIVFFFVSGTLSFGFSPKSQVRIISGVPNNPQPLLVHCQSEDDDIGTYVLPIGEEIDWHFKLNVFGTTLFHCRFHWDSKDKTIDVFHQPNIFRYYKTNNCTMSFGFPHKAQAQVHIISGVPNNPQPLLVHCESANDDIGTHALQTGEELDWQFKLDVFGRTLFHCHFNWDSKDKSIDVFHQPDIFHYYKTNNWAFDRVARRRGKWDRRRRRKWRRKNRGDICQGSWDLGVLWIAIYASVKIPIKMRKVVLDLEVIPTMGRILLQFLIIVAFFVSSTMSFGFPHKAQAQVRIISGVPNNPQPLLVHCESANDDIGTHVLQAGEELDWHFKLDVFGRTLFHCHFNWDSKDKSIDVFHQPDIFHYYKTNNWLVKPDGFYFSTSTNWEKKYGWN</sequence>
<gene>
    <name evidence="1" type="ORF">Vadar_012133</name>
</gene>
<accession>A0ACB7YMD7</accession>
<name>A0ACB7YMD7_9ERIC</name>
<dbReference type="Proteomes" id="UP000828048">
    <property type="component" value="Chromosome 11"/>
</dbReference>
<evidence type="ECO:0000313" key="1">
    <source>
        <dbReference type="EMBL" id="KAH7854292.1"/>
    </source>
</evidence>
<reference evidence="1 2" key="1">
    <citation type="journal article" date="2021" name="Hortic Res">
        <title>High-quality reference genome and annotation aids understanding of berry development for evergreen blueberry (Vaccinium darrowii).</title>
        <authorList>
            <person name="Yu J."/>
            <person name="Hulse-Kemp A.M."/>
            <person name="Babiker E."/>
            <person name="Staton M."/>
        </authorList>
    </citation>
    <scope>NUCLEOTIDE SEQUENCE [LARGE SCALE GENOMIC DNA]</scope>
    <source>
        <strain evidence="2">cv. NJ 8807/NJ 8810</strain>
        <tissue evidence="1">Young leaf</tissue>
    </source>
</reference>
<proteinExistence type="predicted"/>
<dbReference type="EMBL" id="CM037161">
    <property type="protein sequence ID" value="KAH7854292.1"/>
    <property type="molecule type" value="Genomic_DNA"/>
</dbReference>
<evidence type="ECO:0000313" key="2">
    <source>
        <dbReference type="Proteomes" id="UP000828048"/>
    </source>
</evidence>
<protein>
    <submittedName>
        <fullName evidence="1">Uncharacterized protein</fullName>
    </submittedName>
</protein>
<comment type="caution">
    <text evidence="1">The sequence shown here is derived from an EMBL/GenBank/DDBJ whole genome shotgun (WGS) entry which is preliminary data.</text>
</comment>
<keyword evidence="2" id="KW-1185">Reference proteome</keyword>